<dbReference type="GeneTree" id="ENSGT00940000159547"/>
<accession>A0A8C3WSP9</accession>
<dbReference type="GO" id="GO:0016020">
    <property type="term" value="C:membrane"/>
    <property type="evidence" value="ECO:0007669"/>
    <property type="project" value="UniProtKB-SubCell"/>
</dbReference>
<dbReference type="InterPro" id="IPR044744">
    <property type="entry name" value="ZNRF4/RNF13/RNF167_PA"/>
</dbReference>
<keyword evidence="10" id="KW-1185">Reference proteome</keyword>
<keyword evidence="6" id="KW-1133">Transmembrane helix</keyword>
<evidence type="ECO:0000256" key="7">
    <source>
        <dbReference type="ARBA" id="ARBA00023136"/>
    </source>
</evidence>
<proteinExistence type="predicted"/>
<feature type="domain" description="PA" evidence="8">
    <location>
        <begin position="53"/>
        <end position="140"/>
    </location>
</feature>
<evidence type="ECO:0000259" key="8">
    <source>
        <dbReference type="Pfam" id="PF02225"/>
    </source>
</evidence>
<evidence type="ECO:0000256" key="1">
    <source>
        <dbReference type="ARBA" id="ARBA00004370"/>
    </source>
</evidence>
<keyword evidence="7" id="KW-0472">Membrane</keyword>
<keyword evidence="2" id="KW-0812">Transmembrane</keyword>
<organism evidence="9 10">
    <name type="scientific">Catagonus wagneri</name>
    <name type="common">Chacoan peccary</name>
    <dbReference type="NCBI Taxonomy" id="51154"/>
    <lineage>
        <taxon>Eukaryota</taxon>
        <taxon>Metazoa</taxon>
        <taxon>Chordata</taxon>
        <taxon>Craniata</taxon>
        <taxon>Vertebrata</taxon>
        <taxon>Euteleostomi</taxon>
        <taxon>Mammalia</taxon>
        <taxon>Eutheria</taxon>
        <taxon>Laurasiatheria</taxon>
        <taxon>Artiodactyla</taxon>
        <taxon>Suina</taxon>
        <taxon>Tayassuidae</taxon>
        <taxon>Catagonus</taxon>
    </lineage>
</organism>
<evidence type="ECO:0000256" key="5">
    <source>
        <dbReference type="ARBA" id="ARBA00022833"/>
    </source>
</evidence>
<evidence type="ECO:0000313" key="10">
    <source>
        <dbReference type="Proteomes" id="UP000694540"/>
    </source>
</evidence>
<dbReference type="Pfam" id="PF02225">
    <property type="entry name" value="PA"/>
    <property type="match status" value="1"/>
</dbReference>
<sequence length="151" mass="16965">NLLEISRQSRRSLKIRLLPIRGLIRATSYHSASVDFTDLPALFGTALNPEGLQGFLVEAHSANACSPVAPPPPAWASWSVFIALLQRFKCSFDLKVLKAQKAGSDAAVVYDVNSDELVHMVWKKEEIQQQIWIPSLFIGERKPIFYNLCQR</sequence>
<evidence type="ECO:0000256" key="2">
    <source>
        <dbReference type="ARBA" id="ARBA00022692"/>
    </source>
</evidence>
<reference evidence="9" key="1">
    <citation type="submission" date="2025-08" db="UniProtKB">
        <authorList>
            <consortium name="Ensembl"/>
        </authorList>
    </citation>
    <scope>IDENTIFICATION</scope>
</reference>
<name>A0A8C3WSP9_9CETA</name>
<comment type="subcellular location">
    <subcellularLocation>
        <location evidence="1">Membrane</location>
    </subcellularLocation>
</comment>
<reference evidence="9" key="2">
    <citation type="submission" date="2025-09" db="UniProtKB">
        <authorList>
            <consortium name="Ensembl"/>
        </authorList>
    </citation>
    <scope>IDENTIFICATION</scope>
</reference>
<evidence type="ECO:0000313" key="9">
    <source>
        <dbReference type="Ensembl" id="ENSCWAP00000018111.1"/>
    </source>
</evidence>
<dbReference type="Proteomes" id="UP000694540">
    <property type="component" value="Unplaced"/>
</dbReference>
<keyword evidence="5" id="KW-0862">Zinc</keyword>
<dbReference type="AlphaFoldDB" id="A0A8C3WSP9"/>
<keyword evidence="4" id="KW-0863">Zinc-finger</keyword>
<dbReference type="Ensembl" id="ENSCWAT00000019658.1">
    <property type="protein sequence ID" value="ENSCWAP00000018111.1"/>
    <property type="gene ID" value="ENSCWAG00000013934.1"/>
</dbReference>
<dbReference type="GO" id="GO:0008270">
    <property type="term" value="F:zinc ion binding"/>
    <property type="evidence" value="ECO:0007669"/>
    <property type="project" value="UniProtKB-KW"/>
</dbReference>
<evidence type="ECO:0000256" key="3">
    <source>
        <dbReference type="ARBA" id="ARBA00022723"/>
    </source>
</evidence>
<dbReference type="CDD" id="cd02123">
    <property type="entry name" value="PA_C_RZF_like"/>
    <property type="match status" value="1"/>
</dbReference>
<evidence type="ECO:0000256" key="6">
    <source>
        <dbReference type="ARBA" id="ARBA00022989"/>
    </source>
</evidence>
<protein>
    <recommendedName>
        <fullName evidence="8">PA domain-containing protein</fullName>
    </recommendedName>
</protein>
<dbReference type="GO" id="GO:0005737">
    <property type="term" value="C:cytoplasm"/>
    <property type="evidence" value="ECO:0007669"/>
    <property type="project" value="UniProtKB-ARBA"/>
</dbReference>
<evidence type="ECO:0000256" key="4">
    <source>
        <dbReference type="ARBA" id="ARBA00022771"/>
    </source>
</evidence>
<keyword evidence="3" id="KW-0479">Metal-binding</keyword>
<dbReference type="InterPro" id="IPR003137">
    <property type="entry name" value="PA_domain"/>
</dbReference>
<dbReference type="Gene3D" id="3.50.30.30">
    <property type="match status" value="1"/>
</dbReference>